<comment type="similarity">
    <text evidence="2">Belongs to the NUF2 family.</text>
</comment>
<comment type="caution">
    <text evidence="11">The sequence shown here is derived from an EMBL/GenBank/DDBJ whole genome shotgun (WGS) entry which is preliminary data.</text>
</comment>
<protein>
    <recommendedName>
        <fullName evidence="10">Kinetochore protein Nuf2 N-terminal domain-containing protein</fullName>
    </recommendedName>
</protein>
<reference evidence="11" key="1">
    <citation type="journal article" date="2014" name="Nucleic Acids Res.">
        <title>The evolutionary dynamics of variant antigen genes in Babesia reveal a history of genomic innovation underlying host-parasite interaction.</title>
        <authorList>
            <person name="Jackson A.P."/>
            <person name="Otto T.D."/>
            <person name="Darby A."/>
            <person name="Ramaprasad A."/>
            <person name="Xia D."/>
            <person name="Echaide I.E."/>
            <person name="Farber M."/>
            <person name="Gahlot S."/>
            <person name="Gamble J."/>
            <person name="Gupta D."/>
            <person name="Gupta Y."/>
            <person name="Jackson L."/>
            <person name="Malandrin L."/>
            <person name="Malas T.B."/>
            <person name="Moussa E."/>
            <person name="Nair M."/>
            <person name="Reid A.J."/>
            <person name="Sanders M."/>
            <person name="Sharma J."/>
            <person name="Tracey A."/>
            <person name="Quail M.A."/>
            <person name="Weir W."/>
            <person name="Wastling J.M."/>
            <person name="Hall N."/>
            <person name="Willadsen P."/>
            <person name="Lingelbach K."/>
            <person name="Shiels B."/>
            <person name="Tait A."/>
            <person name="Berriman M."/>
            <person name="Allred D.R."/>
            <person name="Pain A."/>
        </authorList>
    </citation>
    <scope>NUCLEOTIDE SEQUENCE</scope>
    <source>
        <strain evidence="11">1802A</strain>
    </source>
</reference>
<feature type="domain" description="Kinetochore protein Nuf2 N-terminal" evidence="10">
    <location>
        <begin position="14"/>
        <end position="159"/>
    </location>
</feature>
<evidence type="ECO:0000256" key="6">
    <source>
        <dbReference type="ARBA" id="ARBA00023054"/>
    </source>
</evidence>
<dbReference type="Gene3D" id="1.10.418.60">
    <property type="entry name" value="Ncd80 complex, Nuf2 subunit"/>
    <property type="match status" value="1"/>
</dbReference>
<dbReference type="InterPro" id="IPR005549">
    <property type="entry name" value="Kinetochore_Nuf2_N"/>
</dbReference>
<dbReference type="InterPro" id="IPR038275">
    <property type="entry name" value="Nuf2_N_sf"/>
</dbReference>
<evidence type="ECO:0000256" key="3">
    <source>
        <dbReference type="ARBA" id="ARBA00022454"/>
    </source>
</evidence>
<reference evidence="11" key="2">
    <citation type="submission" date="2021-05" db="EMBL/GenBank/DDBJ databases">
        <authorList>
            <person name="Pain A."/>
        </authorList>
    </citation>
    <scope>NUCLEOTIDE SEQUENCE</scope>
    <source>
        <strain evidence="11">1802A</strain>
    </source>
</reference>
<evidence type="ECO:0000256" key="8">
    <source>
        <dbReference type="ARBA" id="ARBA00023328"/>
    </source>
</evidence>
<feature type="coiled-coil region" evidence="9">
    <location>
        <begin position="339"/>
        <end position="416"/>
    </location>
</feature>
<keyword evidence="3" id="KW-0158">Chromosome</keyword>
<comment type="subcellular location">
    <subcellularLocation>
        <location evidence="1">Chromosome</location>
        <location evidence="1">Centromere</location>
    </subcellularLocation>
</comment>
<evidence type="ECO:0000256" key="5">
    <source>
        <dbReference type="ARBA" id="ARBA00022776"/>
    </source>
</evidence>
<dbReference type="GO" id="GO:0031262">
    <property type="term" value="C:Ndc80 complex"/>
    <property type="evidence" value="ECO:0007669"/>
    <property type="project" value="InterPro"/>
</dbReference>
<keyword evidence="12" id="KW-1185">Reference proteome</keyword>
<keyword evidence="8" id="KW-0137">Centromere</keyword>
<keyword evidence="5" id="KW-0498">Mitosis</keyword>
<dbReference type="Proteomes" id="UP001195914">
    <property type="component" value="Unassembled WGS sequence"/>
</dbReference>
<keyword evidence="7" id="KW-0131">Cell cycle</keyword>
<evidence type="ECO:0000259" key="10">
    <source>
        <dbReference type="Pfam" id="PF03800"/>
    </source>
</evidence>
<feature type="coiled-coil region" evidence="9">
    <location>
        <begin position="160"/>
        <end position="236"/>
    </location>
</feature>
<proteinExistence type="inferred from homology"/>
<gene>
    <name evidence="11" type="ORF">X943_000435</name>
</gene>
<evidence type="ECO:0000256" key="1">
    <source>
        <dbReference type="ARBA" id="ARBA00004584"/>
    </source>
</evidence>
<evidence type="ECO:0000256" key="2">
    <source>
        <dbReference type="ARBA" id="ARBA00005498"/>
    </source>
</evidence>
<dbReference type="AlphaFoldDB" id="A0AAD9GF44"/>
<dbReference type="Pfam" id="PF03800">
    <property type="entry name" value="Nuf2"/>
    <property type="match status" value="1"/>
</dbReference>
<evidence type="ECO:0000313" key="11">
    <source>
        <dbReference type="EMBL" id="KAK1937247.1"/>
    </source>
</evidence>
<dbReference type="GO" id="GO:0051301">
    <property type="term" value="P:cell division"/>
    <property type="evidence" value="ECO:0007669"/>
    <property type="project" value="UniProtKB-KW"/>
</dbReference>
<dbReference type="EMBL" id="JAHBMH010000033">
    <property type="protein sequence ID" value="KAK1937247.1"/>
    <property type="molecule type" value="Genomic_DNA"/>
</dbReference>
<evidence type="ECO:0000313" key="12">
    <source>
        <dbReference type="Proteomes" id="UP001195914"/>
    </source>
</evidence>
<sequence length="464" mass="54562">MDLTHEPQIIDELFRKVRSEEILEDLKELGVDVREQTFKNPSPEEALGLYGLAIQVVFGKTRADIRPEDVYSQIHVYSSAVEGLEIKSENLEFLRRGIGNLRFWRYCQRLHDVLGLPEIERYELFNPTPESFNRFTSAFVVYLRFREALKNLFEDTVTRLNFCAEQEAQLEENIRQVEGEYNNFKRLKDEYALDLETSVNDREHLEQLLLQAKSVFNEHKEEKAKIDAEIERTKIAINDVQLNRTKVRHINENLSEQIVDDPEVIYNQKNELEAHKATQTTTLKCLIERLEAVKQRLSRLEGCHDFLIALKEKLTQHLEEVLRPLVENVSAAKTIKTRNETLREQIKYQKNKREDAQKSLVLARQDHEEKLRLAEQNAENKLKLARKFADETHEQVQQIQRHISQENKKIELIQQEYTRREDTMTNTYRTLQGNLKKVSDAAKAYSQSMDDIMKELHNTVAETK</sequence>
<organism evidence="11 12">
    <name type="scientific">Babesia divergens</name>
    <dbReference type="NCBI Taxonomy" id="32595"/>
    <lineage>
        <taxon>Eukaryota</taxon>
        <taxon>Sar</taxon>
        <taxon>Alveolata</taxon>
        <taxon>Apicomplexa</taxon>
        <taxon>Aconoidasida</taxon>
        <taxon>Piroplasmida</taxon>
        <taxon>Babesiidae</taxon>
        <taxon>Babesia</taxon>
    </lineage>
</organism>
<name>A0AAD9GF44_BABDI</name>
<keyword evidence="6 9" id="KW-0175">Coiled coil</keyword>
<evidence type="ECO:0000256" key="7">
    <source>
        <dbReference type="ARBA" id="ARBA00023306"/>
    </source>
</evidence>
<accession>A0AAD9GF44</accession>
<evidence type="ECO:0000256" key="9">
    <source>
        <dbReference type="SAM" id="Coils"/>
    </source>
</evidence>
<keyword evidence="4" id="KW-0132">Cell division</keyword>
<evidence type="ECO:0000256" key="4">
    <source>
        <dbReference type="ARBA" id="ARBA00022618"/>
    </source>
</evidence>